<dbReference type="PANTHER" id="PTHR38657:SF1">
    <property type="entry name" value="SLR1343 PROTEIN"/>
    <property type="match status" value="1"/>
</dbReference>
<dbReference type="InterPro" id="IPR036155">
    <property type="entry name" value="Crypto/Photolyase_N_sf"/>
</dbReference>
<dbReference type="AlphaFoldDB" id="A0A8J3MW08"/>
<feature type="domain" description="Photolyase/cryptochrome alpha/beta" evidence="1">
    <location>
        <begin position="4"/>
        <end position="144"/>
    </location>
</feature>
<keyword evidence="3" id="KW-1185">Reference proteome</keyword>
<gene>
    <name evidence="2" type="ORF">KSX_63710</name>
</gene>
<accession>A0A8J3MW08</accession>
<sequence length="534" mass="61901">MPKQPVSVWILGDQLLENHPALQAAEREHGREQVHIVMIESDERIHQLPYQRQKLVLLLSAMRHYADELRSSGYEVDYICTSSFADGLKQHLKQRHSTHLYTMAASEYDARTIQEKHLESAIGVPTTLLPNSQFLVEQFNPHPETGSKHYIMENFYRQMRKHFNVLMDGPDEPAGGKWNYDAMNREPLPKKLDFPEKPSYKPDKITNEVIKLVEGMRHGVGNIQNFDLAVTRENANDALERFVNERLREFGPYEDAMSSQESELFHSQLSLYVNIGLLDPMDMIRQAEKAYNDGSVPLNSAEGFIRQILGWREYMYWQYWQLMPDLKTTNTWGGKRAMPLMFWNGETEMNCVSHVSKRVLETGYSNHIERLMIVCNFCLLAGIRPYDVAEWFLACYFDAYDWVVLPNVIGMGLNADGGRIATKPYISSANYINKMSNYCSECHYSPKERTGEKACPYNLLYWDFLAQNEELLRSNPRLGPNVLGLRNISEQERKAIHQQAVAFLDHLKYYEGKAKDETLQQYAEVKTTSRARKR</sequence>
<dbReference type="RefSeq" id="WP_220197410.1">
    <property type="nucleotide sequence ID" value="NZ_BNJF01000003.1"/>
</dbReference>
<evidence type="ECO:0000259" key="1">
    <source>
        <dbReference type="PROSITE" id="PS51645"/>
    </source>
</evidence>
<reference evidence="2" key="1">
    <citation type="submission" date="2020-10" db="EMBL/GenBank/DDBJ databases">
        <title>Taxonomic study of unclassified bacteria belonging to the class Ktedonobacteria.</title>
        <authorList>
            <person name="Yabe S."/>
            <person name="Wang C.M."/>
            <person name="Zheng Y."/>
            <person name="Sakai Y."/>
            <person name="Cavaletti L."/>
            <person name="Monciardini P."/>
            <person name="Donadio S."/>
        </authorList>
    </citation>
    <scope>NUCLEOTIDE SEQUENCE</scope>
    <source>
        <strain evidence="2">SOSP1-1</strain>
    </source>
</reference>
<dbReference type="SUPFAM" id="SSF48173">
    <property type="entry name" value="Cryptochrome/photolyase FAD-binding domain"/>
    <property type="match status" value="1"/>
</dbReference>
<dbReference type="SUPFAM" id="SSF52425">
    <property type="entry name" value="Cryptochrome/photolyase, N-terminal domain"/>
    <property type="match status" value="1"/>
</dbReference>
<dbReference type="InterPro" id="IPR006050">
    <property type="entry name" value="DNA_photolyase_N"/>
</dbReference>
<dbReference type="PANTHER" id="PTHR38657">
    <property type="entry name" value="SLR1343 PROTEIN"/>
    <property type="match status" value="1"/>
</dbReference>
<dbReference type="InterPro" id="IPR014729">
    <property type="entry name" value="Rossmann-like_a/b/a_fold"/>
</dbReference>
<dbReference type="Gene3D" id="1.10.579.10">
    <property type="entry name" value="DNA Cyclobutane Dipyrimidine Photolyase, subunit A, domain 3"/>
    <property type="match status" value="1"/>
</dbReference>
<dbReference type="PROSITE" id="PS51645">
    <property type="entry name" value="PHR_CRY_ALPHA_BETA"/>
    <property type="match status" value="1"/>
</dbReference>
<name>A0A8J3MW08_9CHLR</name>
<dbReference type="EMBL" id="BNJF01000003">
    <property type="protein sequence ID" value="GHO48208.1"/>
    <property type="molecule type" value="Genomic_DNA"/>
</dbReference>
<dbReference type="Gene3D" id="1.10.10.1710">
    <property type="entry name" value="Deoxyribodipyrimidine photolyase-related"/>
    <property type="match status" value="1"/>
</dbReference>
<protein>
    <submittedName>
        <fullName evidence="2">Cryptochrome/photolyase family protein</fullName>
    </submittedName>
</protein>
<dbReference type="Pfam" id="PF04244">
    <property type="entry name" value="DPRP"/>
    <property type="match status" value="1"/>
</dbReference>
<comment type="caution">
    <text evidence="2">The sequence shown here is derived from an EMBL/GenBank/DDBJ whole genome shotgun (WGS) entry which is preliminary data.</text>
</comment>
<proteinExistence type="predicted"/>
<organism evidence="2 3">
    <name type="scientific">Ktedonospora formicarum</name>
    <dbReference type="NCBI Taxonomy" id="2778364"/>
    <lineage>
        <taxon>Bacteria</taxon>
        <taxon>Bacillati</taxon>
        <taxon>Chloroflexota</taxon>
        <taxon>Ktedonobacteria</taxon>
        <taxon>Ktedonobacterales</taxon>
        <taxon>Ktedonobacteraceae</taxon>
        <taxon>Ktedonospora</taxon>
    </lineage>
</organism>
<evidence type="ECO:0000313" key="2">
    <source>
        <dbReference type="EMBL" id="GHO48208.1"/>
    </source>
</evidence>
<dbReference type="InterPro" id="IPR007357">
    <property type="entry name" value="PhrB-like"/>
</dbReference>
<evidence type="ECO:0000313" key="3">
    <source>
        <dbReference type="Proteomes" id="UP000612362"/>
    </source>
</evidence>
<dbReference type="InterPro" id="IPR052551">
    <property type="entry name" value="UV-DNA_repair_photolyase"/>
</dbReference>
<dbReference type="InterPro" id="IPR036134">
    <property type="entry name" value="Crypto/Photolyase_FAD-like_sf"/>
</dbReference>
<dbReference type="Gene3D" id="3.40.50.620">
    <property type="entry name" value="HUPs"/>
    <property type="match status" value="1"/>
</dbReference>
<dbReference type="Proteomes" id="UP000612362">
    <property type="component" value="Unassembled WGS sequence"/>
</dbReference>
<dbReference type="Gene3D" id="1.25.40.80">
    <property type="match status" value="1"/>
</dbReference>